<dbReference type="Pfam" id="PF00156">
    <property type="entry name" value="Pribosyltran"/>
    <property type="match status" value="1"/>
</dbReference>
<dbReference type="Proteomes" id="UP000320431">
    <property type="component" value="Unassembled WGS sequence"/>
</dbReference>
<evidence type="ECO:0000256" key="10">
    <source>
        <dbReference type="ARBA" id="ARBA00022726"/>
    </source>
</evidence>
<dbReference type="CDD" id="cd06223">
    <property type="entry name" value="PRTases_typeI"/>
    <property type="match status" value="1"/>
</dbReference>
<dbReference type="Gene3D" id="3.40.50.2020">
    <property type="match status" value="1"/>
</dbReference>
<dbReference type="NCBIfam" id="NF002634">
    <property type="entry name" value="PRK02304.1-3"/>
    <property type="match status" value="1"/>
</dbReference>
<dbReference type="EC" id="2.4.2.7" evidence="6 11"/>
<evidence type="ECO:0000313" key="14">
    <source>
        <dbReference type="Proteomes" id="UP000320431"/>
    </source>
</evidence>
<keyword evidence="7 11" id="KW-0963">Cytoplasm</keyword>
<comment type="similarity">
    <text evidence="5 11">Belongs to the purine/pyrimidine phosphoribosyltransferase family.</text>
</comment>
<dbReference type="InterPro" id="IPR000836">
    <property type="entry name" value="PRTase_dom"/>
</dbReference>
<dbReference type="GO" id="GO:0044209">
    <property type="term" value="P:AMP salvage"/>
    <property type="evidence" value="ECO:0007669"/>
    <property type="project" value="UniProtKB-UniRule"/>
</dbReference>
<dbReference type="GO" id="GO:0005737">
    <property type="term" value="C:cytoplasm"/>
    <property type="evidence" value="ECO:0007669"/>
    <property type="project" value="UniProtKB-SubCell"/>
</dbReference>
<dbReference type="InterPro" id="IPR029057">
    <property type="entry name" value="PRTase-like"/>
</dbReference>
<evidence type="ECO:0000256" key="4">
    <source>
        <dbReference type="ARBA" id="ARBA00004659"/>
    </source>
</evidence>
<organism evidence="13 14">
    <name type="scientific">Marilutibacter maris</name>
    <dbReference type="NCBI Taxonomy" id="1605891"/>
    <lineage>
        <taxon>Bacteria</taxon>
        <taxon>Pseudomonadati</taxon>
        <taxon>Pseudomonadota</taxon>
        <taxon>Gammaproteobacteria</taxon>
        <taxon>Lysobacterales</taxon>
        <taxon>Lysobacteraceae</taxon>
        <taxon>Marilutibacter</taxon>
    </lineage>
</organism>
<feature type="domain" description="Phosphoribosyltransferase" evidence="12">
    <location>
        <begin position="74"/>
        <end position="173"/>
    </location>
</feature>
<dbReference type="RefSeq" id="WP_141482975.1">
    <property type="nucleotide sequence ID" value="NZ_VICD02000259.1"/>
</dbReference>
<evidence type="ECO:0000313" key="13">
    <source>
        <dbReference type="EMBL" id="KAB8172248.1"/>
    </source>
</evidence>
<comment type="catalytic activity">
    <reaction evidence="1 11">
        <text>AMP + diphosphate = 5-phospho-alpha-D-ribose 1-diphosphate + adenine</text>
        <dbReference type="Rhea" id="RHEA:16609"/>
        <dbReference type="ChEBI" id="CHEBI:16708"/>
        <dbReference type="ChEBI" id="CHEBI:33019"/>
        <dbReference type="ChEBI" id="CHEBI:58017"/>
        <dbReference type="ChEBI" id="CHEBI:456215"/>
        <dbReference type="EC" id="2.4.2.7"/>
    </reaction>
</comment>
<dbReference type="GO" id="GO:0006168">
    <property type="term" value="P:adenine salvage"/>
    <property type="evidence" value="ECO:0007669"/>
    <property type="project" value="InterPro"/>
</dbReference>
<dbReference type="GO" id="GO:0003999">
    <property type="term" value="F:adenine phosphoribosyltransferase activity"/>
    <property type="evidence" value="ECO:0007669"/>
    <property type="project" value="UniProtKB-UniRule"/>
</dbReference>
<dbReference type="UniPathway" id="UPA00588">
    <property type="reaction ID" value="UER00646"/>
</dbReference>
<reference evidence="13 14" key="1">
    <citation type="submission" date="2019-10" db="EMBL/GenBank/DDBJ databases">
        <title>Lysobacter alkalisoli sp. nov., isolated from saline-alkaline soil.</title>
        <authorList>
            <person name="Sun J.-Q."/>
        </authorList>
    </citation>
    <scope>NUCLEOTIDE SEQUENCE [LARGE SCALE GENOMIC DNA]</scope>
    <source>
        <strain evidence="13 14">KCTC 42381</strain>
    </source>
</reference>
<evidence type="ECO:0000256" key="11">
    <source>
        <dbReference type="HAMAP-Rule" id="MF_00004"/>
    </source>
</evidence>
<keyword evidence="8 11" id="KW-0328">Glycosyltransferase</keyword>
<comment type="subcellular location">
    <subcellularLocation>
        <location evidence="3 11">Cytoplasm</location>
    </subcellularLocation>
</comment>
<comment type="pathway">
    <text evidence="4 11">Purine metabolism; AMP biosynthesis via salvage pathway; AMP from adenine: step 1/1.</text>
</comment>
<dbReference type="SUPFAM" id="SSF53271">
    <property type="entry name" value="PRTase-like"/>
    <property type="match status" value="1"/>
</dbReference>
<accession>A0A508ADJ2</accession>
<keyword evidence="10 11" id="KW-0660">Purine salvage</keyword>
<proteinExistence type="inferred from homology"/>
<name>A0A508ADJ2_9GAMM</name>
<evidence type="ECO:0000256" key="3">
    <source>
        <dbReference type="ARBA" id="ARBA00004496"/>
    </source>
</evidence>
<comment type="caution">
    <text evidence="13">The sequence shown here is derived from an EMBL/GenBank/DDBJ whole genome shotgun (WGS) entry which is preliminary data.</text>
</comment>
<comment type="function">
    <text evidence="2 11">Catalyzes a salvage reaction resulting in the formation of AMP, that is energically less costly than de novo synthesis.</text>
</comment>
<dbReference type="EMBL" id="VICD02000259">
    <property type="protein sequence ID" value="KAB8172248.1"/>
    <property type="molecule type" value="Genomic_DNA"/>
</dbReference>
<dbReference type="InterPro" id="IPR050054">
    <property type="entry name" value="UPRTase/APRTase"/>
</dbReference>
<dbReference type="PANTHER" id="PTHR32315:SF3">
    <property type="entry name" value="ADENINE PHOSPHORIBOSYLTRANSFERASE"/>
    <property type="match status" value="1"/>
</dbReference>
<dbReference type="FunFam" id="3.40.50.2020:FF:000021">
    <property type="entry name" value="Adenine phosphoribosyltransferase"/>
    <property type="match status" value="1"/>
</dbReference>
<keyword evidence="9 11" id="KW-0808">Transferase</keyword>
<sequence length="195" mass="20600">MPPADDADRPASTPVAAPVDELDVDALRARILDVPNFPSAGVLFRDVTPMLADAEAFGRCIDALAAPWQDAGVEAVCGIESRGFIFGAALARRLEVGFVPLRKPGKLPPPLVEVEYALEYGRDRLQARSGILDGGLRTLIVDDVLATGGTLAAAHELVTRLGGLTVGAGVVIELSALGGRARWPRELPLRALLDY</sequence>
<dbReference type="GO" id="GO:0002055">
    <property type="term" value="F:adenine binding"/>
    <property type="evidence" value="ECO:0007669"/>
    <property type="project" value="TreeGrafter"/>
</dbReference>
<gene>
    <name evidence="11" type="primary">apt</name>
    <name evidence="13" type="ORF">FKV24_015085</name>
</gene>
<evidence type="ECO:0000256" key="2">
    <source>
        <dbReference type="ARBA" id="ARBA00003968"/>
    </source>
</evidence>
<protein>
    <recommendedName>
        <fullName evidence="6 11">Adenine phosphoribosyltransferase</fullName>
        <shortName evidence="11">APRT</shortName>
        <ecNumber evidence="6 11">2.4.2.7</ecNumber>
    </recommendedName>
</protein>
<evidence type="ECO:0000256" key="8">
    <source>
        <dbReference type="ARBA" id="ARBA00022676"/>
    </source>
</evidence>
<dbReference type="GO" id="GO:0006166">
    <property type="term" value="P:purine ribonucleoside salvage"/>
    <property type="evidence" value="ECO:0007669"/>
    <property type="project" value="UniProtKB-KW"/>
</dbReference>
<evidence type="ECO:0000256" key="6">
    <source>
        <dbReference type="ARBA" id="ARBA00011893"/>
    </source>
</evidence>
<dbReference type="HAMAP" id="MF_00004">
    <property type="entry name" value="Aden_phosphoribosyltr"/>
    <property type="match status" value="1"/>
</dbReference>
<dbReference type="AlphaFoldDB" id="A0A508ADJ2"/>
<comment type="subunit">
    <text evidence="11">Homodimer.</text>
</comment>
<dbReference type="GO" id="GO:0016208">
    <property type="term" value="F:AMP binding"/>
    <property type="evidence" value="ECO:0007669"/>
    <property type="project" value="TreeGrafter"/>
</dbReference>
<dbReference type="PANTHER" id="PTHR32315">
    <property type="entry name" value="ADENINE PHOSPHORIBOSYLTRANSFERASE"/>
    <property type="match status" value="1"/>
</dbReference>
<dbReference type="NCBIfam" id="NF002636">
    <property type="entry name" value="PRK02304.1-5"/>
    <property type="match status" value="1"/>
</dbReference>
<evidence type="ECO:0000256" key="1">
    <source>
        <dbReference type="ARBA" id="ARBA00000868"/>
    </source>
</evidence>
<evidence type="ECO:0000256" key="9">
    <source>
        <dbReference type="ARBA" id="ARBA00022679"/>
    </source>
</evidence>
<evidence type="ECO:0000256" key="5">
    <source>
        <dbReference type="ARBA" id="ARBA00008391"/>
    </source>
</evidence>
<evidence type="ECO:0000259" key="12">
    <source>
        <dbReference type="Pfam" id="PF00156"/>
    </source>
</evidence>
<evidence type="ECO:0000256" key="7">
    <source>
        <dbReference type="ARBA" id="ARBA00022490"/>
    </source>
</evidence>
<dbReference type="InterPro" id="IPR005764">
    <property type="entry name" value="Ade_phspho_trans"/>
</dbReference>